<feature type="compositionally biased region" description="Basic residues" evidence="1">
    <location>
        <begin position="51"/>
        <end position="61"/>
    </location>
</feature>
<feature type="compositionally biased region" description="Polar residues" evidence="1">
    <location>
        <begin position="160"/>
        <end position="171"/>
    </location>
</feature>
<sequence>MPAAPDAEIGENASQTRAEAPIPMLPGSAVSSCTGVRPRGTNSRIADHHHDQHHHQHHHQHTSSNWFPPLPLPSWSILLARIYELRCISLAIVADWTLRAPQRRTAKSHRKNMPTGASIVSHQKPQSDQSPFAQPLSSVSKRERDDRITTYALDMCQALRQQPTSTEQPSIHSDAKECRESRPDSRDDHQLITLLLPPPTAGCLTKKAKEGGENDGEVQFSIPSAHLNIAAEIVAWKVLKEEGGGDKAEFRRQRPRCPVFQKLYLPALHPQPLAWQPTPV</sequence>
<feature type="compositionally biased region" description="Polar residues" evidence="1">
    <location>
        <begin position="29"/>
        <end position="44"/>
    </location>
</feature>
<evidence type="ECO:0000313" key="2">
    <source>
        <dbReference type="EMBL" id="ROT39127.1"/>
    </source>
</evidence>
<dbReference type="RefSeq" id="XP_028466933.1">
    <property type="nucleotide sequence ID" value="XM_028614140.1"/>
</dbReference>
<organism evidence="2 3">
    <name type="scientific">Sodiomyces alkalinus (strain CBS 110278 / VKM F-3762 / F11)</name>
    <name type="common">Alkaliphilic filamentous fungus</name>
    <dbReference type="NCBI Taxonomy" id="1314773"/>
    <lineage>
        <taxon>Eukaryota</taxon>
        <taxon>Fungi</taxon>
        <taxon>Dikarya</taxon>
        <taxon>Ascomycota</taxon>
        <taxon>Pezizomycotina</taxon>
        <taxon>Sordariomycetes</taxon>
        <taxon>Hypocreomycetidae</taxon>
        <taxon>Glomerellales</taxon>
        <taxon>Plectosphaerellaceae</taxon>
        <taxon>Sodiomyces</taxon>
    </lineage>
</organism>
<feature type="compositionally biased region" description="Polar residues" evidence="1">
    <location>
        <begin position="118"/>
        <end position="139"/>
    </location>
</feature>
<protein>
    <submittedName>
        <fullName evidence="2">Uncharacterized protein</fullName>
    </submittedName>
</protein>
<dbReference type="Proteomes" id="UP000272025">
    <property type="component" value="Unassembled WGS sequence"/>
</dbReference>
<feature type="region of interest" description="Disordered" evidence="1">
    <location>
        <begin position="1"/>
        <end position="64"/>
    </location>
</feature>
<name>A0A3N2PXB1_SODAK</name>
<gene>
    <name evidence="2" type="ORF">SODALDRAFT_358993</name>
</gene>
<dbReference type="AlphaFoldDB" id="A0A3N2PXB1"/>
<feature type="region of interest" description="Disordered" evidence="1">
    <location>
        <begin position="160"/>
        <end position="186"/>
    </location>
</feature>
<evidence type="ECO:0000313" key="3">
    <source>
        <dbReference type="Proteomes" id="UP000272025"/>
    </source>
</evidence>
<dbReference type="GeneID" id="39582618"/>
<keyword evidence="3" id="KW-1185">Reference proteome</keyword>
<proteinExistence type="predicted"/>
<dbReference type="EMBL" id="ML119054">
    <property type="protein sequence ID" value="ROT39127.1"/>
    <property type="molecule type" value="Genomic_DNA"/>
</dbReference>
<feature type="compositionally biased region" description="Basic residues" evidence="1">
    <location>
        <begin position="102"/>
        <end position="112"/>
    </location>
</feature>
<feature type="region of interest" description="Disordered" evidence="1">
    <location>
        <begin position="102"/>
        <end position="143"/>
    </location>
</feature>
<feature type="compositionally biased region" description="Basic and acidic residues" evidence="1">
    <location>
        <begin position="173"/>
        <end position="186"/>
    </location>
</feature>
<accession>A0A3N2PXB1</accession>
<reference evidence="2 3" key="1">
    <citation type="journal article" date="2018" name="Mol. Ecol.">
        <title>The obligate alkalophilic soda-lake fungus Sodiomyces alkalinus has shifted to a protein diet.</title>
        <authorList>
            <person name="Grum-Grzhimaylo A.A."/>
            <person name="Falkoski D.L."/>
            <person name="van den Heuvel J."/>
            <person name="Valero-Jimenez C.A."/>
            <person name="Min B."/>
            <person name="Choi I.G."/>
            <person name="Lipzen A."/>
            <person name="Daum C.G."/>
            <person name="Aanen D.K."/>
            <person name="Tsang A."/>
            <person name="Henrissat B."/>
            <person name="Bilanenko E.N."/>
            <person name="de Vries R.P."/>
            <person name="van Kan J.A.L."/>
            <person name="Grigoriev I.V."/>
            <person name="Debets A.J.M."/>
        </authorList>
    </citation>
    <scope>NUCLEOTIDE SEQUENCE [LARGE SCALE GENOMIC DNA]</scope>
    <source>
        <strain evidence="2 3">F11</strain>
    </source>
</reference>
<evidence type="ECO:0000256" key="1">
    <source>
        <dbReference type="SAM" id="MobiDB-lite"/>
    </source>
</evidence>